<keyword evidence="3" id="KW-1185">Reference proteome</keyword>
<keyword evidence="1" id="KW-0812">Transmembrane</keyword>
<keyword evidence="2" id="KW-0614">Plasmid</keyword>
<dbReference type="AlphaFoldDB" id="H8H1L4"/>
<evidence type="ECO:0000313" key="2">
    <source>
        <dbReference type="EMBL" id="AFD27411.1"/>
    </source>
</evidence>
<keyword evidence="1" id="KW-0472">Membrane</keyword>
<dbReference type="PATRIC" id="fig|745776.4.peg.3522"/>
<evidence type="ECO:0000256" key="1">
    <source>
        <dbReference type="SAM" id="Phobius"/>
    </source>
</evidence>
<organism evidence="2 3">
    <name type="scientific">Deinococcus gobiensis (strain DSM 21396 / JCM 16679 / CGMCC 1.7299 / I-0)</name>
    <dbReference type="NCBI Taxonomy" id="745776"/>
    <lineage>
        <taxon>Bacteria</taxon>
        <taxon>Thermotogati</taxon>
        <taxon>Deinococcota</taxon>
        <taxon>Deinococci</taxon>
        <taxon>Deinococcales</taxon>
        <taxon>Deinococcaceae</taxon>
        <taxon>Deinococcus</taxon>
    </lineage>
</organism>
<dbReference type="Proteomes" id="UP000007575">
    <property type="component" value="Plasmid P2"/>
</dbReference>
<evidence type="ECO:0000313" key="3">
    <source>
        <dbReference type="Proteomes" id="UP000007575"/>
    </source>
</evidence>
<name>H8H1L4_DEIGI</name>
<dbReference type="EMBL" id="CP002193">
    <property type="protein sequence ID" value="AFD27411.1"/>
    <property type="molecule type" value="Genomic_DNA"/>
</dbReference>
<dbReference type="HOGENOM" id="CLU_2245519_0_0_0"/>
<feature type="transmembrane region" description="Helical" evidence="1">
    <location>
        <begin position="45"/>
        <end position="67"/>
    </location>
</feature>
<accession>H8H1L4</accession>
<feature type="transmembrane region" description="Helical" evidence="1">
    <location>
        <begin position="79"/>
        <end position="102"/>
    </location>
</feature>
<protein>
    <submittedName>
        <fullName evidence="2">Uncharacterized protein</fullName>
    </submittedName>
</protein>
<geneLocation type="plasmid" evidence="2 3">
    <name>P2</name>
</geneLocation>
<reference evidence="2 3" key="1">
    <citation type="journal article" date="2012" name="PLoS ONE">
        <title>Genome sequence and transcriptome analysis of the radioresistant bacterium Deinococcus gobiensis: insights into the extreme environmental adaptations.</title>
        <authorList>
            <person name="Yuan M."/>
            <person name="Chen M."/>
            <person name="Zhang W."/>
            <person name="Lu W."/>
            <person name="Wang J."/>
            <person name="Yang M."/>
            <person name="Zhao P."/>
            <person name="Tang R."/>
            <person name="Li X."/>
            <person name="Hao Y."/>
            <person name="Zhou Z."/>
            <person name="Zhan Y."/>
            <person name="Yu H."/>
            <person name="Teng C."/>
            <person name="Yan Y."/>
            <person name="Ping S."/>
            <person name="Wang Y."/>
            <person name="Lin M."/>
        </authorList>
    </citation>
    <scope>NUCLEOTIDE SEQUENCE [LARGE SCALE GENOMIC DNA]</scope>
    <source>
        <strain evidence="3">DSM 21396 / JCM 16679 / CGMCC 1.7299 / I-0</strain>
        <plasmid evidence="2">P2</plasmid>
    </source>
</reference>
<sequence length="104" mass="10956">MKMSPPLLAALVGLLIAGFLLGSGSAAPSPAQVQAWRAGLDDPANLWWVTTPALVLIPLWIALSLVTGRGRQEGEALHWLGPLVAFVLLWGAGFLLGLLLHASR</sequence>
<gene>
    <name evidence="2" type="ordered locus">DGo_PB0142</name>
</gene>
<keyword evidence="1" id="KW-1133">Transmembrane helix</keyword>
<proteinExistence type="predicted"/>
<dbReference type="KEGG" id="dgo:DGo_PB0142"/>